<gene>
    <name evidence="2" type="ORF">Ga0074812_1554</name>
</gene>
<name>A0A0S4R1J2_9ACTN</name>
<sequence>MLADFDPAVVGIAAQPFQLVGPDGDRIRRHVPDLLVLNSDGEATVVDVKAPSKRDHPEVRALMAWTRETVASRGWGFEEWYGAPPRLLANVSFLAWYRRRVVIEEALIPQVLGATAGGRAVVEWNGLCGRLILPWSGPWCCTRLSDPSALSAPGRSDGTSSGGGGLIA</sequence>
<organism evidence="2 3">
    <name type="scientific">Parafrankia irregularis</name>
    <dbReference type="NCBI Taxonomy" id="795642"/>
    <lineage>
        <taxon>Bacteria</taxon>
        <taxon>Bacillati</taxon>
        <taxon>Actinomycetota</taxon>
        <taxon>Actinomycetes</taxon>
        <taxon>Frankiales</taxon>
        <taxon>Frankiaceae</taxon>
        <taxon>Parafrankia</taxon>
    </lineage>
</organism>
<evidence type="ECO:0000313" key="3">
    <source>
        <dbReference type="Proteomes" id="UP000198802"/>
    </source>
</evidence>
<dbReference type="AlphaFoldDB" id="A0A0S4R1J2"/>
<dbReference type="NCBIfam" id="NF033179">
    <property type="entry name" value="TnsA_like_Actin"/>
    <property type="match status" value="1"/>
</dbReference>
<reference evidence="3" key="1">
    <citation type="submission" date="2015-11" db="EMBL/GenBank/DDBJ databases">
        <authorList>
            <person name="Varghese N."/>
        </authorList>
    </citation>
    <scope>NUCLEOTIDE SEQUENCE [LARGE SCALE GENOMIC DNA]</scope>
    <source>
        <strain evidence="3">DSM 45899</strain>
    </source>
</reference>
<protein>
    <recommendedName>
        <fullName evidence="4">TnsA-like heteromeric transposase endonuclease subunit</fullName>
    </recommendedName>
</protein>
<dbReference type="Proteomes" id="UP000198802">
    <property type="component" value="Unassembled WGS sequence"/>
</dbReference>
<evidence type="ECO:0000313" key="2">
    <source>
        <dbReference type="EMBL" id="CUU61068.1"/>
    </source>
</evidence>
<evidence type="ECO:0000256" key="1">
    <source>
        <dbReference type="SAM" id="MobiDB-lite"/>
    </source>
</evidence>
<keyword evidence="3" id="KW-1185">Reference proteome</keyword>
<accession>A0A0S4R1J2</accession>
<evidence type="ECO:0008006" key="4">
    <source>
        <dbReference type="Google" id="ProtNLM"/>
    </source>
</evidence>
<feature type="region of interest" description="Disordered" evidence="1">
    <location>
        <begin position="149"/>
        <end position="168"/>
    </location>
</feature>
<proteinExistence type="predicted"/>
<dbReference type="EMBL" id="FAOZ01000055">
    <property type="protein sequence ID" value="CUU61068.1"/>
    <property type="molecule type" value="Genomic_DNA"/>
</dbReference>
<dbReference type="InterPro" id="IPR048000">
    <property type="entry name" value="TnsA-like"/>
</dbReference>